<comment type="caution">
    <text evidence="2">The sequence shown here is derived from an EMBL/GenBank/DDBJ whole genome shotgun (WGS) entry which is preliminary data.</text>
</comment>
<evidence type="ECO:0000313" key="3">
    <source>
        <dbReference type="Proteomes" id="UP000292346"/>
    </source>
</evidence>
<dbReference type="AlphaFoldDB" id="A0A4R0H3P1"/>
<gene>
    <name evidence="2" type="ORF">E0H45_35540</name>
</gene>
<reference evidence="2 3" key="1">
    <citation type="submission" date="2019-02" db="EMBL/GenBank/DDBJ databases">
        <title>Kribbella capetownensis sp. nov. and Kribbella speibonae sp. nov., isolated from soil.</title>
        <authorList>
            <person name="Curtis S.M."/>
            <person name="Norton I."/>
            <person name="Everest G.J."/>
            <person name="Meyers P.R."/>
        </authorList>
    </citation>
    <scope>NUCLEOTIDE SEQUENCE [LARGE SCALE GENOMIC DNA]</scope>
    <source>
        <strain evidence="2 3">KCTC 29219</strain>
    </source>
</reference>
<dbReference type="OrthoDB" id="1188001at2"/>
<sequence>MNEACSRPRCLPSPTSCSPSPHRSSSQPQSSSPKPPPPHKLPAATSGRSRVVVVLPLIWPDCSNVRDLGGLPTTVGELKPGRLIRSDNLDQLTLAGHAAVEAAEITRFVDLRSAWECETWPSPYADDARWRNVPLWDPADPDVSDLGLFEQYVVLVDDYGARIASAMIAIADAPPGCVVVNCHAGKDRTGVVIALTLDLAGVPQALIATDYASSESTILRLLSHVQQRYGGTREYLLKSGATTEELNALTSRLAG</sequence>
<protein>
    <submittedName>
        <fullName evidence="2">Tyrosine-protein phosphatase</fullName>
    </submittedName>
</protein>
<evidence type="ECO:0000256" key="1">
    <source>
        <dbReference type="SAM" id="MobiDB-lite"/>
    </source>
</evidence>
<dbReference type="EMBL" id="SJJZ01000004">
    <property type="protein sequence ID" value="TCC04373.1"/>
    <property type="molecule type" value="Genomic_DNA"/>
</dbReference>
<dbReference type="GO" id="GO:0004721">
    <property type="term" value="F:phosphoprotein phosphatase activity"/>
    <property type="evidence" value="ECO:0007669"/>
    <property type="project" value="InterPro"/>
</dbReference>
<feature type="region of interest" description="Disordered" evidence="1">
    <location>
        <begin position="1"/>
        <end position="46"/>
    </location>
</feature>
<feature type="compositionally biased region" description="Low complexity" evidence="1">
    <location>
        <begin position="7"/>
        <end position="32"/>
    </location>
</feature>
<dbReference type="InterPro" id="IPR026893">
    <property type="entry name" value="Tyr/Ser_Pase_IphP-type"/>
</dbReference>
<dbReference type="Pfam" id="PF13350">
    <property type="entry name" value="Y_phosphatase3"/>
    <property type="match status" value="1"/>
</dbReference>
<dbReference type="SUPFAM" id="SSF52799">
    <property type="entry name" value="(Phosphotyrosine protein) phosphatases II"/>
    <property type="match status" value="1"/>
</dbReference>
<accession>A0A4R0H3P1</accession>
<dbReference type="Proteomes" id="UP000292346">
    <property type="component" value="Unassembled WGS sequence"/>
</dbReference>
<organism evidence="2 3">
    <name type="scientific">Kribbella soli</name>
    <dbReference type="NCBI Taxonomy" id="1124743"/>
    <lineage>
        <taxon>Bacteria</taxon>
        <taxon>Bacillati</taxon>
        <taxon>Actinomycetota</taxon>
        <taxon>Actinomycetes</taxon>
        <taxon>Propionibacteriales</taxon>
        <taxon>Kribbellaceae</taxon>
        <taxon>Kribbella</taxon>
    </lineage>
</organism>
<dbReference type="Gene3D" id="3.90.190.10">
    <property type="entry name" value="Protein tyrosine phosphatase superfamily"/>
    <property type="match status" value="1"/>
</dbReference>
<keyword evidence="3" id="KW-1185">Reference proteome</keyword>
<dbReference type="InterPro" id="IPR029021">
    <property type="entry name" value="Prot-tyrosine_phosphatase-like"/>
</dbReference>
<evidence type="ECO:0000313" key="2">
    <source>
        <dbReference type="EMBL" id="TCC04373.1"/>
    </source>
</evidence>
<proteinExistence type="predicted"/>
<name>A0A4R0H3P1_9ACTN</name>